<dbReference type="Proteomes" id="UP000232615">
    <property type="component" value="Segment"/>
</dbReference>
<evidence type="ECO:0000313" key="2">
    <source>
        <dbReference type="Proteomes" id="UP000232615"/>
    </source>
</evidence>
<dbReference type="EMBL" id="KF483846">
    <property type="protein sequence ID" value="AHC54742.1"/>
    <property type="molecule type" value="Genomic_DNA"/>
</dbReference>
<protein>
    <submittedName>
        <fullName evidence="1">Uncharacterized protein</fullName>
    </submittedName>
</protein>
<reference evidence="1 2" key="1">
    <citation type="journal article" date="2014" name="Arch. Virol.">
        <title>Complete genome sequence of Tunisvirus, a new member of the proposed family Marseilleviridae.</title>
        <authorList>
            <person name="Aherfi S."/>
            <person name="Boughalmi M."/>
            <person name="Pagnier I."/>
            <person name="Fournous G."/>
            <person name="La Scola B."/>
            <person name="Raoult D."/>
            <person name="Colson P."/>
        </authorList>
    </citation>
    <scope>NUCLEOTIDE SEQUENCE [LARGE SCALE GENOMIC DNA]</scope>
    <source>
        <strain evidence="1 2">U484</strain>
    </source>
</reference>
<organism evidence="1 2">
    <name type="scientific">Tunisvirus fontaine2</name>
    <dbReference type="NCBI Taxonomy" id="1421067"/>
    <lineage>
        <taxon>Viruses</taxon>
        <taxon>Varidnaviria</taxon>
        <taxon>Bamfordvirae</taxon>
        <taxon>Nucleocytoviricota</taxon>
        <taxon>Megaviricetes</taxon>
        <taxon>Pimascovirales</taxon>
        <taxon>Pimascovirales incertae sedis</taxon>
        <taxon>Marseilleviridae</taxon>
        <taxon>Losannavirus</taxon>
        <taxon>Losannavirus tunisense</taxon>
    </lineage>
</organism>
<gene>
    <name evidence="1" type="ORF">TNS_ORF24</name>
</gene>
<proteinExistence type="predicted"/>
<sequence>MCAFLWYHKKASRFHIRGGGIPLPCFSQQKVCAISLPSLKTLRSFPQRCSFSPLPISTQSTRASISQTFMLLYIFSKRYLSQPQIHHHKEQKDKKNFEVRTCLFQKKQAIPCDSFFIFSLEGHLELAQAANLKRVKDFYRPRR</sequence>
<name>V9SG61_9VIRU</name>
<accession>V9SG61</accession>
<evidence type="ECO:0000313" key="1">
    <source>
        <dbReference type="EMBL" id="AHC54742.1"/>
    </source>
</evidence>
<keyword evidence="2" id="KW-1185">Reference proteome</keyword>